<evidence type="ECO:0000256" key="1">
    <source>
        <dbReference type="ARBA" id="ARBA00022801"/>
    </source>
</evidence>
<gene>
    <name evidence="5" type="ORF">P3H78_10260</name>
</gene>
<dbReference type="InterPro" id="IPR001610">
    <property type="entry name" value="PAC"/>
</dbReference>
<dbReference type="InterPro" id="IPR000014">
    <property type="entry name" value="PAS"/>
</dbReference>
<dbReference type="SMART" id="SM00086">
    <property type="entry name" value="PAC"/>
    <property type="match status" value="1"/>
</dbReference>
<dbReference type="InterPro" id="IPR036388">
    <property type="entry name" value="WH-like_DNA-bd_sf"/>
</dbReference>
<evidence type="ECO:0000256" key="2">
    <source>
        <dbReference type="SAM" id="MobiDB-lite"/>
    </source>
</evidence>
<dbReference type="Pfam" id="PF08447">
    <property type="entry name" value="PAS_3"/>
    <property type="match status" value="1"/>
</dbReference>
<dbReference type="SUPFAM" id="SSF55785">
    <property type="entry name" value="PYP-like sensor domain (PAS domain)"/>
    <property type="match status" value="1"/>
</dbReference>
<dbReference type="Gene3D" id="1.10.10.10">
    <property type="entry name" value="Winged helix-like DNA-binding domain superfamily/Winged helix DNA-binding domain"/>
    <property type="match status" value="1"/>
</dbReference>
<dbReference type="SMART" id="SM01012">
    <property type="entry name" value="ANTAR"/>
    <property type="match status" value="1"/>
</dbReference>
<dbReference type="SUPFAM" id="SSF81606">
    <property type="entry name" value="PP2C-like"/>
    <property type="match status" value="1"/>
</dbReference>
<keyword evidence="1" id="KW-0378">Hydrolase</keyword>
<organism evidence="5 6">
    <name type="scientific">Streptomyces tropicalis</name>
    <dbReference type="NCBI Taxonomy" id="3034234"/>
    <lineage>
        <taxon>Bacteria</taxon>
        <taxon>Bacillati</taxon>
        <taxon>Actinomycetota</taxon>
        <taxon>Actinomycetes</taxon>
        <taxon>Kitasatosporales</taxon>
        <taxon>Streptomycetaceae</taxon>
        <taxon>Streptomyces</taxon>
    </lineage>
</organism>
<dbReference type="InterPro" id="IPR052016">
    <property type="entry name" value="Bact_Sigma-Reg"/>
</dbReference>
<dbReference type="PANTHER" id="PTHR43156:SF2">
    <property type="entry name" value="STAGE II SPORULATION PROTEIN E"/>
    <property type="match status" value="1"/>
</dbReference>
<accession>A0ABT6A2Y8</accession>
<reference evidence="5 6" key="1">
    <citation type="submission" date="2023-03" db="EMBL/GenBank/DDBJ databases">
        <title>Draft genome sequence of Streptomyces sp. K1PA1 isolated from peat swamp forest in Thailand.</title>
        <authorList>
            <person name="Klaysubun C."/>
            <person name="Duangmal K."/>
        </authorList>
    </citation>
    <scope>NUCLEOTIDE SEQUENCE [LARGE SCALE GENOMIC DNA]</scope>
    <source>
        <strain evidence="5 6">K1PA1</strain>
    </source>
</reference>
<feature type="compositionally biased region" description="Pro residues" evidence="2">
    <location>
        <begin position="76"/>
        <end position="87"/>
    </location>
</feature>
<dbReference type="EMBL" id="JARJBB010000004">
    <property type="protein sequence ID" value="MDF3299009.1"/>
    <property type="molecule type" value="Genomic_DNA"/>
</dbReference>
<dbReference type="CDD" id="cd00130">
    <property type="entry name" value="PAS"/>
    <property type="match status" value="1"/>
</dbReference>
<keyword evidence="6" id="KW-1185">Reference proteome</keyword>
<feature type="domain" description="PPM-type phosphatase" evidence="3">
    <location>
        <begin position="561"/>
        <end position="771"/>
    </location>
</feature>
<feature type="domain" description="ANTAR" evidence="4">
    <location>
        <begin position="1"/>
        <end position="55"/>
    </location>
</feature>
<dbReference type="PANTHER" id="PTHR43156">
    <property type="entry name" value="STAGE II SPORULATION PROTEIN E-RELATED"/>
    <property type="match status" value="1"/>
</dbReference>
<dbReference type="Pfam" id="PF03861">
    <property type="entry name" value="ANTAR"/>
    <property type="match status" value="1"/>
</dbReference>
<dbReference type="Gene3D" id="3.60.40.10">
    <property type="entry name" value="PPM-type phosphatase domain"/>
    <property type="match status" value="1"/>
</dbReference>
<evidence type="ECO:0000259" key="3">
    <source>
        <dbReference type="SMART" id="SM00331"/>
    </source>
</evidence>
<dbReference type="InterPro" id="IPR036457">
    <property type="entry name" value="PPM-type-like_dom_sf"/>
</dbReference>
<dbReference type="Proteomes" id="UP001221150">
    <property type="component" value="Unassembled WGS sequence"/>
</dbReference>
<evidence type="ECO:0000259" key="4">
    <source>
        <dbReference type="SMART" id="SM01012"/>
    </source>
</evidence>
<dbReference type="InterPro" id="IPR005561">
    <property type="entry name" value="ANTAR"/>
</dbReference>
<dbReference type="RefSeq" id="WP_276108791.1">
    <property type="nucleotide sequence ID" value="NZ_JARJBB010000004.1"/>
</dbReference>
<name>A0ABT6A2Y8_9ACTN</name>
<protein>
    <submittedName>
        <fullName evidence="5">SpoIIE family protein phosphatase</fullName>
    </submittedName>
</protein>
<dbReference type="Gene3D" id="2.10.70.100">
    <property type="match status" value="1"/>
</dbReference>
<evidence type="ECO:0000313" key="5">
    <source>
        <dbReference type="EMBL" id="MDF3299009.1"/>
    </source>
</evidence>
<sequence length="776" mass="82681">MDRLQNLAATSAVVERAKGALMALTGCSPQAAHEELLQRARAAHQTLVEECWVTLGTLATPLTHAADEAAEEPCGPASPAPGFPAGPLPAGSVPPAGQEAGDAAVLAGLGRALVRVGTPQDLARCLLEHLDAPAAADGVMIYRRLPAGGLELIGHAGIGETVAGSWRHVPPMSGVAALEALDAREERWLEDLAAEGRRYALIGEPPERWPSRAWLPVVRGGSAEVAIGVLRRRGGPVPERTRELLRGAVRLCAGRLRAFTARPERPAQGADPSVRALFAALPGTTVLLTALRSASGEVEDYRVEAATARTVDVTGRSGADLTGLRVLECWPGLADGPLWRGLHGALTGGEPYESRPFAQQDLVAGGQELSAYRVRAVRLGDGLLVTWLRHESSDRQEQRLADLQRLGRLGWASWDLVTQEAVWSSEAFALFGRDPARGPVRLAELADLALPEDGPALARAVQELLADGEPFDVPFRIRTAGGLRHLRAVAEAVPDAEGTPVQVHGFVQDLTAQRSAELALVESERAILAQHGVLRAERTLAGRLQHALLPLPRRPVRLAGLRVDVAYLPAQSGIHVGGDWFSSIELPDGDALFAVGDVAGHGLDAVATMAQLRFTAKGMIITGSSLTGALARLNALLLHSRDAQATATMVLARYDPRARRLLWAQAGHPPPLLLRHGEPRYLDRPRGMLLGASRTPVYEEAECLLEPGDRLLFYTDGLVERPGEAIEQGLERLARAVAAHSADGFGSLAPLLRSTLEGVRRDDVCVLDVRVPPHAP</sequence>
<comment type="caution">
    <text evidence="5">The sequence shown here is derived from an EMBL/GenBank/DDBJ whole genome shotgun (WGS) entry which is preliminary data.</text>
</comment>
<dbReference type="InterPro" id="IPR035965">
    <property type="entry name" value="PAS-like_dom_sf"/>
</dbReference>
<dbReference type="InterPro" id="IPR013655">
    <property type="entry name" value="PAS_fold_3"/>
</dbReference>
<dbReference type="InterPro" id="IPR001932">
    <property type="entry name" value="PPM-type_phosphatase-like_dom"/>
</dbReference>
<dbReference type="Pfam" id="PF07228">
    <property type="entry name" value="SpoIIE"/>
    <property type="match status" value="1"/>
</dbReference>
<dbReference type="SMART" id="SM00331">
    <property type="entry name" value="PP2C_SIG"/>
    <property type="match status" value="1"/>
</dbReference>
<evidence type="ECO:0000313" key="6">
    <source>
        <dbReference type="Proteomes" id="UP001221150"/>
    </source>
</evidence>
<dbReference type="Gene3D" id="3.30.450.20">
    <property type="entry name" value="PAS domain"/>
    <property type="match status" value="1"/>
</dbReference>
<proteinExistence type="predicted"/>
<feature type="region of interest" description="Disordered" evidence="2">
    <location>
        <begin position="68"/>
        <end position="96"/>
    </location>
</feature>